<dbReference type="FunFam" id="3.20.20.70:FF:000022">
    <property type="entry name" value="3-keto-L-gulonate-6-phosphate decarboxylase UlaD"/>
    <property type="match status" value="1"/>
</dbReference>
<dbReference type="InterPro" id="IPR013785">
    <property type="entry name" value="Aldolase_TIM"/>
</dbReference>
<name>A0A6N8U791_9FIRM</name>
<dbReference type="InterPro" id="IPR017553">
    <property type="entry name" value="3-hexulose-6-phosphate_synth"/>
</dbReference>
<proteinExistence type="inferred from homology"/>
<dbReference type="CDD" id="cd04726">
    <property type="entry name" value="KGPDC_HPS"/>
    <property type="match status" value="1"/>
</dbReference>
<evidence type="ECO:0000313" key="9">
    <source>
        <dbReference type="Proteomes" id="UP000434036"/>
    </source>
</evidence>
<keyword evidence="6" id="KW-0119">Carbohydrate metabolism</keyword>
<evidence type="ECO:0000313" key="8">
    <source>
        <dbReference type="EMBL" id="MXQ72573.1"/>
    </source>
</evidence>
<reference evidence="8 9" key="1">
    <citation type="submission" date="2019-12" db="EMBL/GenBank/DDBJ databases">
        <authorList>
            <person name="Yang R."/>
        </authorList>
    </citation>
    <scope>NUCLEOTIDE SEQUENCE [LARGE SCALE GENOMIC DNA]</scope>
    <source>
        <strain evidence="8 9">DONG20-135</strain>
    </source>
</reference>
<sequence>MKLQVALDTLSLEAALQLLEKIEPFVDIVEVGTPFIIEEGLKPVREIKKRYPNMTVLADVKIIDGASIEAKSAFEAGADIVTVVGLANEQTIKDTIDCARMYQKEVLVDFIAANVSSLAKRLEPLGADYFCVHTAVDVQGQEAGPLAELITLKKSVSIKTAVAGGVRLDSIEEIAKQHPDILIVGSAITNADDPQMVASRMKDIISGCSS</sequence>
<dbReference type="GO" id="GO:0006207">
    <property type="term" value="P:'de novo' pyrimidine nucleobase biosynthetic process"/>
    <property type="evidence" value="ECO:0007669"/>
    <property type="project" value="InterPro"/>
</dbReference>
<keyword evidence="5" id="KW-0456">Lyase</keyword>
<dbReference type="InterPro" id="IPR011060">
    <property type="entry name" value="RibuloseP-bd_barrel"/>
</dbReference>
<dbReference type="SMART" id="SM00934">
    <property type="entry name" value="OMPdecase"/>
    <property type="match status" value="1"/>
</dbReference>
<evidence type="ECO:0000256" key="6">
    <source>
        <dbReference type="ARBA" id="ARBA00023277"/>
    </source>
</evidence>
<dbReference type="GO" id="GO:0004590">
    <property type="term" value="F:orotidine-5'-phosphate decarboxylase activity"/>
    <property type="evidence" value="ECO:0007669"/>
    <property type="project" value="InterPro"/>
</dbReference>
<feature type="domain" description="Orotidine 5'-phosphate decarboxylase" evidence="7">
    <location>
        <begin position="2"/>
        <end position="201"/>
    </location>
</feature>
<evidence type="ECO:0000259" key="7">
    <source>
        <dbReference type="SMART" id="SM00934"/>
    </source>
</evidence>
<dbReference type="Gene3D" id="3.20.20.70">
    <property type="entry name" value="Aldolase class I"/>
    <property type="match status" value="1"/>
</dbReference>
<comment type="caution">
    <text evidence="8">The sequence shown here is derived from an EMBL/GenBank/DDBJ whole genome shotgun (WGS) entry which is preliminary data.</text>
</comment>
<dbReference type="EC" id="4.1.2.43" evidence="4"/>
<dbReference type="EMBL" id="WUUQ01000001">
    <property type="protein sequence ID" value="MXQ72573.1"/>
    <property type="molecule type" value="Genomic_DNA"/>
</dbReference>
<dbReference type="AlphaFoldDB" id="A0A6N8U791"/>
<evidence type="ECO:0000256" key="2">
    <source>
        <dbReference type="ARBA" id="ARBA00005014"/>
    </source>
</evidence>
<evidence type="ECO:0000256" key="5">
    <source>
        <dbReference type="ARBA" id="ARBA00023239"/>
    </source>
</evidence>
<dbReference type="Proteomes" id="UP000434036">
    <property type="component" value="Unassembled WGS sequence"/>
</dbReference>
<dbReference type="GO" id="GO:0043801">
    <property type="term" value="F:hexulose-6-phosphate synthase activity"/>
    <property type="evidence" value="ECO:0007669"/>
    <property type="project" value="UniProtKB-EC"/>
</dbReference>
<comment type="similarity">
    <text evidence="3">Belongs to the HPS/KGPDC family. HPS subfamily.</text>
</comment>
<protein>
    <recommendedName>
        <fullName evidence="4">3-hexulose-6-phosphate synthase</fullName>
        <ecNumber evidence="4">4.1.2.43</ecNumber>
    </recommendedName>
</protein>
<dbReference type="InterPro" id="IPR001754">
    <property type="entry name" value="OMPdeCOase_dom"/>
</dbReference>
<evidence type="ECO:0000256" key="1">
    <source>
        <dbReference type="ARBA" id="ARBA00000718"/>
    </source>
</evidence>
<reference evidence="8 9" key="2">
    <citation type="submission" date="2020-01" db="EMBL/GenBank/DDBJ databases">
        <title>Clostridiaceae sp. nov. isolated from the gut of human by culturomics.</title>
        <authorList>
            <person name="Chang Y."/>
        </authorList>
    </citation>
    <scope>NUCLEOTIDE SEQUENCE [LARGE SCALE GENOMIC DNA]</scope>
    <source>
        <strain evidence="8 9">DONG20-135</strain>
    </source>
</reference>
<gene>
    <name evidence="8" type="ORF">GSF08_01270</name>
</gene>
<dbReference type="PANTHER" id="PTHR35039:SF3">
    <property type="entry name" value="3-KETO-L-GULONATE-6-PHOSPHATE DECARBOXYLASE SGBH-RELATED"/>
    <property type="match status" value="1"/>
</dbReference>
<accession>A0A6N8U791</accession>
<dbReference type="PANTHER" id="PTHR35039">
    <property type="entry name" value="3-KETO-L-GULONATE-6-PHOSPHATE DECARBOXYLASE SGBH-RELATED"/>
    <property type="match status" value="1"/>
</dbReference>
<evidence type="ECO:0000256" key="4">
    <source>
        <dbReference type="ARBA" id="ARBA00012890"/>
    </source>
</evidence>
<dbReference type="NCBIfam" id="TIGR03128">
    <property type="entry name" value="RuMP_HxlA"/>
    <property type="match status" value="1"/>
</dbReference>
<evidence type="ECO:0000256" key="3">
    <source>
        <dbReference type="ARBA" id="ARBA00006350"/>
    </source>
</evidence>
<keyword evidence="9" id="KW-1185">Reference proteome</keyword>
<organism evidence="8 9">
    <name type="scientific">Copranaerobaculum intestinale</name>
    <dbReference type="NCBI Taxonomy" id="2692629"/>
    <lineage>
        <taxon>Bacteria</taxon>
        <taxon>Bacillati</taxon>
        <taxon>Bacillota</taxon>
        <taxon>Erysipelotrichia</taxon>
        <taxon>Erysipelotrichales</taxon>
        <taxon>Erysipelotrichaceae</taxon>
        <taxon>Copranaerobaculum</taxon>
    </lineage>
</organism>
<dbReference type="InterPro" id="IPR041710">
    <property type="entry name" value="HPS/KGPDC"/>
</dbReference>
<dbReference type="GO" id="GO:0019854">
    <property type="term" value="P:L-ascorbic acid catabolic process"/>
    <property type="evidence" value="ECO:0007669"/>
    <property type="project" value="TreeGrafter"/>
</dbReference>
<comment type="catalytic activity">
    <reaction evidence="1">
        <text>D-ribulose 5-phosphate + formaldehyde = D-arabino-hex-3-ulose 6-phosphate</text>
        <dbReference type="Rhea" id="RHEA:25201"/>
        <dbReference type="ChEBI" id="CHEBI:16842"/>
        <dbReference type="ChEBI" id="CHEBI:58121"/>
        <dbReference type="ChEBI" id="CHEBI:58542"/>
        <dbReference type="EC" id="4.1.2.43"/>
    </reaction>
</comment>
<dbReference type="Pfam" id="PF00215">
    <property type="entry name" value="OMPdecase"/>
    <property type="match status" value="1"/>
</dbReference>
<dbReference type="GO" id="GO:0033982">
    <property type="term" value="F:3-dehydro-L-gulonate-6-phosphate decarboxylase activity"/>
    <property type="evidence" value="ECO:0007669"/>
    <property type="project" value="TreeGrafter"/>
</dbReference>
<dbReference type="RefSeq" id="WP_160624063.1">
    <property type="nucleotide sequence ID" value="NZ_WUUQ01000001.1"/>
</dbReference>
<dbReference type="SUPFAM" id="SSF51366">
    <property type="entry name" value="Ribulose-phoshate binding barrel"/>
    <property type="match status" value="1"/>
</dbReference>
<comment type="pathway">
    <text evidence="2">One-carbon metabolism; formaldehyde assimilation via RuMP pathway; D-fructose 6-phosphate from D-ribulose 5-phosphate and formaldehyde: step 1/2.</text>
</comment>